<sequence length="396" mass="43155">MDPSKILGYRRPIVATPRATPTIHRSAARRDPNADPASIPAIESPSGDESPTPASSPPFSPLRHIQPHHSESSGGSPILTLRLQNTAVDDPEHDTYSVPLVDVRLKRRDQMASLPGITRYLIAIAEGREVSAADYSIKQKPEASSSKHGLGTREEGEAPGPHPEPITENKAGANEDDVFLVPPYMQTTAGSPGRAGRPSLDTQESVDAGIQLLGTIRRALADVTGVSEAYIQSRWDKQVGLKPKGGDRSLWRTFLKYYHADALGLISKTNCTLAADEPTNNNTVAGRCYDAFKNLYPEKWKEILETFEDLAALEGIQKTVHNRTTDWNMHRRRLLDVIERGQAQGFETCAVSAGSNVHQDKGLGISEESTGAAGFVAAKLRMEHSDLLGHFLTFVQ</sequence>
<protein>
    <submittedName>
        <fullName evidence="2">Uncharacterized protein</fullName>
    </submittedName>
</protein>
<reference evidence="2" key="1">
    <citation type="submission" date="2020-11" db="EMBL/GenBank/DDBJ databases">
        <authorList>
            <consortium name="DOE Joint Genome Institute"/>
            <person name="Ahrendt S."/>
            <person name="Riley R."/>
            <person name="Andreopoulos W."/>
            <person name="Labutti K."/>
            <person name="Pangilinan J."/>
            <person name="Ruiz-Duenas F.J."/>
            <person name="Barrasa J.M."/>
            <person name="Sanchez-Garcia M."/>
            <person name="Camarero S."/>
            <person name="Miyauchi S."/>
            <person name="Serrano A."/>
            <person name="Linde D."/>
            <person name="Babiker R."/>
            <person name="Drula E."/>
            <person name="Ayuso-Fernandez I."/>
            <person name="Pacheco R."/>
            <person name="Padilla G."/>
            <person name="Ferreira P."/>
            <person name="Barriuso J."/>
            <person name="Kellner H."/>
            <person name="Castanera R."/>
            <person name="Alfaro M."/>
            <person name="Ramirez L."/>
            <person name="Pisabarro A.G."/>
            <person name="Kuo A."/>
            <person name="Tritt A."/>
            <person name="Lipzen A."/>
            <person name="He G."/>
            <person name="Yan M."/>
            <person name="Ng V."/>
            <person name="Cullen D."/>
            <person name="Martin F."/>
            <person name="Rosso M.-N."/>
            <person name="Henrissat B."/>
            <person name="Hibbett D."/>
            <person name="Martinez A.T."/>
            <person name="Grigoriev I.V."/>
        </authorList>
    </citation>
    <scope>NUCLEOTIDE SEQUENCE</scope>
    <source>
        <strain evidence="2">ATCC 90797</strain>
    </source>
</reference>
<organism evidence="2 3">
    <name type="scientific">Pleurotus eryngii</name>
    <name type="common">Boletus of the steppes</name>
    <dbReference type="NCBI Taxonomy" id="5323"/>
    <lineage>
        <taxon>Eukaryota</taxon>
        <taxon>Fungi</taxon>
        <taxon>Dikarya</taxon>
        <taxon>Basidiomycota</taxon>
        <taxon>Agaricomycotina</taxon>
        <taxon>Agaricomycetes</taxon>
        <taxon>Agaricomycetidae</taxon>
        <taxon>Agaricales</taxon>
        <taxon>Pleurotineae</taxon>
        <taxon>Pleurotaceae</taxon>
        <taxon>Pleurotus</taxon>
    </lineage>
</organism>
<dbReference type="EMBL" id="MU154844">
    <property type="protein sequence ID" value="KAF9486970.1"/>
    <property type="molecule type" value="Genomic_DNA"/>
</dbReference>
<feature type="region of interest" description="Disordered" evidence="1">
    <location>
        <begin position="1"/>
        <end position="77"/>
    </location>
</feature>
<evidence type="ECO:0000256" key="1">
    <source>
        <dbReference type="SAM" id="MobiDB-lite"/>
    </source>
</evidence>
<evidence type="ECO:0000313" key="3">
    <source>
        <dbReference type="Proteomes" id="UP000807025"/>
    </source>
</evidence>
<gene>
    <name evidence="2" type="ORF">BDN71DRAFT_760193</name>
</gene>
<name>A0A9P6D8M9_PLEER</name>
<dbReference type="Proteomes" id="UP000807025">
    <property type="component" value="Unassembled WGS sequence"/>
</dbReference>
<accession>A0A9P6D8M9</accession>
<proteinExistence type="predicted"/>
<dbReference type="AlphaFoldDB" id="A0A9P6D8M9"/>
<comment type="caution">
    <text evidence="2">The sequence shown here is derived from an EMBL/GenBank/DDBJ whole genome shotgun (WGS) entry which is preliminary data.</text>
</comment>
<dbReference type="OrthoDB" id="3069167at2759"/>
<evidence type="ECO:0000313" key="2">
    <source>
        <dbReference type="EMBL" id="KAF9486970.1"/>
    </source>
</evidence>
<feature type="region of interest" description="Disordered" evidence="1">
    <location>
        <begin position="135"/>
        <end position="170"/>
    </location>
</feature>
<keyword evidence="3" id="KW-1185">Reference proteome</keyword>